<keyword evidence="1" id="KW-0732">Signal</keyword>
<protein>
    <recommendedName>
        <fullName evidence="4">Secreted protein</fullName>
    </recommendedName>
</protein>
<dbReference type="GeneID" id="29118314"/>
<keyword evidence="3" id="KW-1185">Reference proteome</keyword>
<evidence type="ECO:0000313" key="3">
    <source>
        <dbReference type="Proteomes" id="UP000077248"/>
    </source>
</evidence>
<sequence length="93" mass="10675">MPAAAHPLAWRCFFFVHLVPKSSCCRLRHRLCAPLPSVYHHHHRRSRIGNTPSVASTPRHYCYCPHPRTTLPTLHSTLITSPNRSPSTIMQRD</sequence>
<accession>A0A177D0Q8</accession>
<dbReference type="KEGG" id="aalt:CC77DRAFT_675842"/>
<dbReference type="EMBL" id="KV441517">
    <property type="protein sequence ID" value="OAG13254.1"/>
    <property type="molecule type" value="Genomic_DNA"/>
</dbReference>
<proteinExistence type="predicted"/>
<feature type="signal peptide" evidence="1">
    <location>
        <begin position="1"/>
        <end position="24"/>
    </location>
</feature>
<dbReference type="RefSeq" id="XP_018378675.1">
    <property type="nucleotide sequence ID" value="XM_018532720.1"/>
</dbReference>
<reference evidence="2 3" key="1">
    <citation type="submission" date="2016-05" db="EMBL/GenBank/DDBJ databases">
        <title>Comparative analysis of secretome profiles of manganese(II)-oxidizing ascomycete fungi.</title>
        <authorList>
            <consortium name="DOE Joint Genome Institute"/>
            <person name="Zeiner C.A."/>
            <person name="Purvine S.O."/>
            <person name="Zink E.M."/>
            <person name="Wu S."/>
            <person name="Pasa-Tolic L."/>
            <person name="Chaput D.L."/>
            <person name="Haridas S."/>
            <person name="Grigoriev I.V."/>
            <person name="Santelli C.M."/>
            <person name="Hansel C.M."/>
        </authorList>
    </citation>
    <scope>NUCLEOTIDE SEQUENCE [LARGE SCALE GENOMIC DNA]</scope>
    <source>
        <strain evidence="2 3">SRC1lrK2f</strain>
    </source>
</reference>
<name>A0A177D0Q8_ALTAL</name>
<dbReference type="VEuPathDB" id="FungiDB:CC77DRAFT_675842"/>
<gene>
    <name evidence="2" type="ORF">CC77DRAFT_675842</name>
</gene>
<dbReference type="Proteomes" id="UP000077248">
    <property type="component" value="Unassembled WGS sequence"/>
</dbReference>
<evidence type="ECO:0008006" key="4">
    <source>
        <dbReference type="Google" id="ProtNLM"/>
    </source>
</evidence>
<feature type="chain" id="PRO_5008058854" description="Secreted protein" evidence="1">
    <location>
        <begin position="25"/>
        <end position="93"/>
    </location>
</feature>
<evidence type="ECO:0000256" key="1">
    <source>
        <dbReference type="SAM" id="SignalP"/>
    </source>
</evidence>
<organism evidence="2 3">
    <name type="scientific">Alternaria alternata</name>
    <name type="common">Alternaria rot fungus</name>
    <name type="synonym">Torula alternata</name>
    <dbReference type="NCBI Taxonomy" id="5599"/>
    <lineage>
        <taxon>Eukaryota</taxon>
        <taxon>Fungi</taxon>
        <taxon>Dikarya</taxon>
        <taxon>Ascomycota</taxon>
        <taxon>Pezizomycotina</taxon>
        <taxon>Dothideomycetes</taxon>
        <taxon>Pleosporomycetidae</taxon>
        <taxon>Pleosporales</taxon>
        <taxon>Pleosporineae</taxon>
        <taxon>Pleosporaceae</taxon>
        <taxon>Alternaria</taxon>
        <taxon>Alternaria sect. Alternaria</taxon>
        <taxon>Alternaria alternata complex</taxon>
    </lineage>
</organism>
<evidence type="ECO:0000313" key="2">
    <source>
        <dbReference type="EMBL" id="OAG13254.1"/>
    </source>
</evidence>
<dbReference type="AlphaFoldDB" id="A0A177D0Q8"/>